<name>A0A8S3YEU7_9EUPU</name>
<accession>A0A8S3YEU7</accession>
<sequence length="71" mass="7502">DDLTVFVGDLEAKALQIVAEIVKAVGGVAIDKKRETQDDWVSIVADGTVAIQDAVKMFDDVKSLISVVGGK</sequence>
<comment type="caution">
    <text evidence="1">The sequence shown here is derived from an EMBL/GenBank/DDBJ whole genome shotgun (WGS) entry which is preliminary data.</text>
</comment>
<keyword evidence="2" id="KW-1185">Reference proteome</keyword>
<protein>
    <submittedName>
        <fullName evidence="1">Uncharacterized protein</fullName>
    </submittedName>
</protein>
<dbReference type="Proteomes" id="UP000678393">
    <property type="component" value="Unassembled WGS sequence"/>
</dbReference>
<evidence type="ECO:0000313" key="2">
    <source>
        <dbReference type="Proteomes" id="UP000678393"/>
    </source>
</evidence>
<dbReference type="EMBL" id="CAJHNH020000058">
    <property type="protein sequence ID" value="CAG5114948.1"/>
    <property type="molecule type" value="Genomic_DNA"/>
</dbReference>
<organism evidence="1 2">
    <name type="scientific">Candidula unifasciata</name>
    <dbReference type="NCBI Taxonomy" id="100452"/>
    <lineage>
        <taxon>Eukaryota</taxon>
        <taxon>Metazoa</taxon>
        <taxon>Spiralia</taxon>
        <taxon>Lophotrochozoa</taxon>
        <taxon>Mollusca</taxon>
        <taxon>Gastropoda</taxon>
        <taxon>Heterobranchia</taxon>
        <taxon>Euthyneura</taxon>
        <taxon>Panpulmonata</taxon>
        <taxon>Eupulmonata</taxon>
        <taxon>Stylommatophora</taxon>
        <taxon>Helicina</taxon>
        <taxon>Helicoidea</taxon>
        <taxon>Geomitridae</taxon>
        <taxon>Candidula</taxon>
    </lineage>
</organism>
<proteinExistence type="predicted"/>
<reference evidence="1" key="1">
    <citation type="submission" date="2021-04" db="EMBL/GenBank/DDBJ databases">
        <authorList>
            <consortium name="Molecular Ecology Group"/>
        </authorList>
    </citation>
    <scope>NUCLEOTIDE SEQUENCE</scope>
</reference>
<evidence type="ECO:0000313" key="1">
    <source>
        <dbReference type="EMBL" id="CAG5114948.1"/>
    </source>
</evidence>
<dbReference type="AlphaFoldDB" id="A0A8S3YEU7"/>
<gene>
    <name evidence="1" type="ORF">CUNI_LOCUS506</name>
</gene>
<feature type="non-terminal residue" evidence="1">
    <location>
        <position position="1"/>
    </location>
</feature>